<protein>
    <submittedName>
        <fullName evidence="1">YhfH-like protein</fullName>
    </submittedName>
</protein>
<dbReference type="AlphaFoldDB" id="A0A1H8E094"/>
<dbReference type="InterPro" id="IPR025432">
    <property type="entry name" value="YhfH-like"/>
</dbReference>
<dbReference type="Proteomes" id="UP000198553">
    <property type="component" value="Unassembled WGS sequence"/>
</dbReference>
<evidence type="ECO:0000313" key="2">
    <source>
        <dbReference type="Proteomes" id="UP000198553"/>
    </source>
</evidence>
<proteinExistence type="predicted"/>
<sequence length="44" mass="5023">MLENVVEFFRNLPAKNCTECGETINEQHECYGSKCDSCMDPAKH</sequence>
<keyword evidence="2" id="KW-1185">Reference proteome</keyword>
<organism evidence="1 2">
    <name type="scientific">Mesobacillus persicus</name>
    <dbReference type="NCBI Taxonomy" id="930146"/>
    <lineage>
        <taxon>Bacteria</taxon>
        <taxon>Bacillati</taxon>
        <taxon>Bacillota</taxon>
        <taxon>Bacilli</taxon>
        <taxon>Bacillales</taxon>
        <taxon>Bacillaceae</taxon>
        <taxon>Mesobacillus</taxon>
    </lineage>
</organism>
<evidence type="ECO:0000313" key="1">
    <source>
        <dbReference type="EMBL" id="SEN12534.1"/>
    </source>
</evidence>
<dbReference type="Pfam" id="PF14149">
    <property type="entry name" value="YhfH"/>
    <property type="match status" value="1"/>
</dbReference>
<dbReference type="EMBL" id="FOBW01000009">
    <property type="protein sequence ID" value="SEN12534.1"/>
    <property type="molecule type" value="Genomic_DNA"/>
</dbReference>
<gene>
    <name evidence="1" type="ORF">SAMN05192533_109104</name>
</gene>
<accession>A0A1H8E094</accession>
<dbReference type="RefSeq" id="WP_090746528.1">
    <property type="nucleotide sequence ID" value="NZ_FOBW01000009.1"/>
</dbReference>
<dbReference type="OrthoDB" id="1122256at2"/>
<dbReference type="STRING" id="930146.SAMN05192533_109104"/>
<name>A0A1H8E094_9BACI</name>
<reference evidence="2" key="1">
    <citation type="submission" date="2016-10" db="EMBL/GenBank/DDBJ databases">
        <authorList>
            <person name="Varghese N."/>
            <person name="Submissions S."/>
        </authorList>
    </citation>
    <scope>NUCLEOTIDE SEQUENCE [LARGE SCALE GENOMIC DNA]</scope>
    <source>
        <strain evidence="2">B48,IBRC-M 10115,DSM 25386,CECT 8001</strain>
    </source>
</reference>